<feature type="domain" description="SAF" evidence="1">
    <location>
        <begin position="47"/>
        <end position="109"/>
    </location>
</feature>
<organism evidence="2 3">
    <name type="scientific">Sinomonas terricola</name>
    <dbReference type="NCBI Taxonomy" id="3110330"/>
    <lineage>
        <taxon>Bacteria</taxon>
        <taxon>Bacillati</taxon>
        <taxon>Actinomycetota</taxon>
        <taxon>Actinomycetes</taxon>
        <taxon>Micrococcales</taxon>
        <taxon>Micrococcaceae</taxon>
        <taxon>Sinomonas</taxon>
    </lineage>
</organism>
<sequence>MSSADMPSATRLTKPSWRDPRLFVGVLLVLASVAGVVALVRAADTSTAVVVAKEDIAVGQPISAEQLETVDVRLGGVEGRYIVSGAPTDGKVAIQRIAKGDLVPASSLGSPDALGRKPVAITVVEALPTEAVPGARVDVWIAAPDGRNGFSEPKLVVAAAEIAHVAMAQAAFGGTRETVVQVLVDDVRLPQLLAAQANKAKVSVVWNPAAGRAQ</sequence>
<dbReference type="InterPro" id="IPR013974">
    <property type="entry name" value="SAF"/>
</dbReference>
<dbReference type="RefSeq" id="WP_323276877.1">
    <property type="nucleotide sequence ID" value="NZ_JAYGGQ010000001.1"/>
</dbReference>
<dbReference type="Pfam" id="PF08666">
    <property type="entry name" value="SAF"/>
    <property type="match status" value="1"/>
</dbReference>
<accession>A0ABU5T0U5</accession>
<keyword evidence="3" id="KW-1185">Reference proteome</keyword>
<comment type="caution">
    <text evidence="2">The sequence shown here is derived from an EMBL/GenBank/DDBJ whole genome shotgun (WGS) entry which is preliminary data.</text>
</comment>
<name>A0ABU5T0U5_9MICC</name>
<reference evidence="2 3" key="1">
    <citation type="submission" date="2023-12" db="EMBL/GenBank/DDBJ databases">
        <title>Sinomonas terricola sp. nov, isolated from litchi orchard soil in Guangdong, PR China.</title>
        <authorList>
            <person name="Jiaxin W."/>
            <person name="Yang Z."/>
            <person name="Honghui Z."/>
        </authorList>
    </citation>
    <scope>NUCLEOTIDE SEQUENCE [LARGE SCALE GENOMIC DNA]</scope>
    <source>
        <strain evidence="2 3">JGH33</strain>
    </source>
</reference>
<dbReference type="Gene3D" id="3.90.1210.10">
    <property type="entry name" value="Antifreeze-like/N-acetylneuraminic acid synthase C-terminal domain"/>
    <property type="match status" value="1"/>
</dbReference>
<dbReference type="Proteomes" id="UP001304769">
    <property type="component" value="Unassembled WGS sequence"/>
</dbReference>
<proteinExistence type="predicted"/>
<evidence type="ECO:0000259" key="1">
    <source>
        <dbReference type="SMART" id="SM00858"/>
    </source>
</evidence>
<evidence type="ECO:0000313" key="2">
    <source>
        <dbReference type="EMBL" id="MEA5453104.1"/>
    </source>
</evidence>
<dbReference type="CDD" id="cd11614">
    <property type="entry name" value="SAF_CpaB_FlgA_like"/>
    <property type="match status" value="1"/>
</dbReference>
<gene>
    <name evidence="2" type="ORF">SPF06_00075</name>
</gene>
<dbReference type="SMART" id="SM00858">
    <property type="entry name" value="SAF"/>
    <property type="match status" value="1"/>
</dbReference>
<protein>
    <submittedName>
        <fullName evidence="2">SAF domain-containing protein</fullName>
    </submittedName>
</protein>
<evidence type="ECO:0000313" key="3">
    <source>
        <dbReference type="Proteomes" id="UP001304769"/>
    </source>
</evidence>
<dbReference type="EMBL" id="JAYGGQ010000001">
    <property type="protein sequence ID" value="MEA5453104.1"/>
    <property type="molecule type" value="Genomic_DNA"/>
</dbReference>